<feature type="region of interest" description="Disordered" evidence="1">
    <location>
        <begin position="338"/>
        <end position="369"/>
    </location>
</feature>
<comment type="caution">
    <text evidence="2">The sequence shown here is derived from an EMBL/GenBank/DDBJ whole genome shotgun (WGS) entry which is preliminary data.</text>
</comment>
<name>A0ABT1LC19_9HYPH</name>
<dbReference type="Proteomes" id="UP001205890">
    <property type="component" value="Unassembled WGS sequence"/>
</dbReference>
<keyword evidence="3" id="KW-1185">Reference proteome</keyword>
<organism evidence="2 3">
    <name type="scientific">Alsobacter ponti</name>
    <dbReference type="NCBI Taxonomy" id="2962936"/>
    <lineage>
        <taxon>Bacteria</taxon>
        <taxon>Pseudomonadati</taxon>
        <taxon>Pseudomonadota</taxon>
        <taxon>Alphaproteobacteria</taxon>
        <taxon>Hyphomicrobiales</taxon>
        <taxon>Alsobacteraceae</taxon>
        <taxon>Alsobacter</taxon>
    </lineage>
</organism>
<dbReference type="Pfam" id="PF10098">
    <property type="entry name" value="DUF2336"/>
    <property type="match status" value="1"/>
</dbReference>
<protein>
    <submittedName>
        <fullName evidence="2">DUF2336 domain-containing protein</fullName>
    </submittedName>
</protein>
<sequence>MPSITPPELQGLVAIAREEGLDMKPVLLRVLVDLFIQADGHTPDEVAQFREIAGALSREVDAETALTVACRLSVYDETPPSVGEALISRKDDAARIILADAAWLPRYVLVEQAAAGHRQMAAAVAARAGLEASIVRLLLSRRDAVVDTTLAANTTIRLGSDMRSELLERARDEDAIATALLSRFDLAPIDKAVLFLVADKATRAAILEAAEAMAASGSPERWTAPPPELLTGLELAARSGDTSSLAALLALAFGCAVEKAARLVRDRTGEGFALALVALGAPDDVLVRVLTARDPLVSHTTHRVFALVDMARGLSQPAARLVVAAILGRNRDAGAARHEPVYDPAVAPERRGGQPGQTAAREQVTALRA</sequence>
<accession>A0ABT1LC19</accession>
<proteinExistence type="predicted"/>
<gene>
    <name evidence="2" type="ORF">NK718_04695</name>
</gene>
<reference evidence="2 3" key="1">
    <citation type="submission" date="2022-07" db="EMBL/GenBank/DDBJ databases">
        <authorList>
            <person name="Li W.-J."/>
            <person name="Deng Q.-Q."/>
        </authorList>
    </citation>
    <scope>NUCLEOTIDE SEQUENCE [LARGE SCALE GENOMIC DNA]</scope>
    <source>
        <strain evidence="2 3">SYSU M60028</strain>
    </source>
</reference>
<evidence type="ECO:0000256" key="1">
    <source>
        <dbReference type="SAM" id="MobiDB-lite"/>
    </source>
</evidence>
<dbReference type="InterPro" id="IPR019285">
    <property type="entry name" value="DUF2336"/>
</dbReference>
<dbReference type="RefSeq" id="WP_254739132.1">
    <property type="nucleotide sequence ID" value="NZ_JANCLU010000003.1"/>
</dbReference>
<evidence type="ECO:0000313" key="3">
    <source>
        <dbReference type="Proteomes" id="UP001205890"/>
    </source>
</evidence>
<dbReference type="EMBL" id="JANCLU010000003">
    <property type="protein sequence ID" value="MCP8937803.1"/>
    <property type="molecule type" value="Genomic_DNA"/>
</dbReference>
<evidence type="ECO:0000313" key="2">
    <source>
        <dbReference type="EMBL" id="MCP8937803.1"/>
    </source>
</evidence>